<dbReference type="KEGG" id="ncb:C0V82_06130"/>
<evidence type="ECO:0000256" key="2">
    <source>
        <dbReference type="ARBA" id="ARBA00022927"/>
    </source>
</evidence>
<dbReference type="PANTHER" id="PTHR34982">
    <property type="entry name" value="YOP PROTEINS TRANSLOCATION PROTEIN L"/>
    <property type="match status" value="1"/>
</dbReference>
<keyword evidence="1" id="KW-0813">Transport</keyword>
<dbReference type="InterPro" id="IPR051472">
    <property type="entry name" value="T3SS_Stator/FliH"/>
</dbReference>
<accession>A0A2K9N9N2</accession>
<sequence>MAKDQARTAALAEGIQQGRQQAEVEAQQELSNALRSVENCLKQLVTVQNAQAQMRQENTARIALAIMRKLWPGLVERQGLAEIEVVIAAFMEELVEEPKLVFRVNERWFDELRGRIDDMALRHGFAGQVTVLADPKLSQMDVKVDWAAGGAEREVGRLWTEIERIAGDVLADFPGGPKDAILSPKREVTL</sequence>
<dbReference type="GO" id="GO:0015031">
    <property type="term" value="P:protein transport"/>
    <property type="evidence" value="ECO:0007669"/>
    <property type="project" value="UniProtKB-KW"/>
</dbReference>
<keyword evidence="4" id="KW-1185">Reference proteome</keyword>
<dbReference type="Proteomes" id="UP000234752">
    <property type="component" value="Chromosome eg_1"/>
</dbReference>
<dbReference type="PANTHER" id="PTHR34982:SF1">
    <property type="entry name" value="FLAGELLAR ASSEMBLY PROTEIN FLIH"/>
    <property type="match status" value="1"/>
</dbReference>
<dbReference type="GO" id="GO:0005829">
    <property type="term" value="C:cytosol"/>
    <property type="evidence" value="ECO:0007669"/>
    <property type="project" value="TreeGrafter"/>
</dbReference>
<evidence type="ECO:0000256" key="1">
    <source>
        <dbReference type="ARBA" id="ARBA00022448"/>
    </source>
</evidence>
<proteinExistence type="predicted"/>
<evidence type="ECO:0000313" key="3">
    <source>
        <dbReference type="EMBL" id="AUN29853.1"/>
    </source>
</evidence>
<gene>
    <name evidence="3" type="ORF">C0V82_06130</name>
</gene>
<dbReference type="AlphaFoldDB" id="A0A2K9N9N2"/>
<evidence type="ECO:0000313" key="4">
    <source>
        <dbReference type="Proteomes" id="UP000234752"/>
    </source>
</evidence>
<dbReference type="EMBL" id="CP025611">
    <property type="protein sequence ID" value="AUN29853.1"/>
    <property type="molecule type" value="Genomic_DNA"/>
</dbReference>
<reference evidence="3 4" key="1">
    <citation type="submission" date="2017-12" db="EMBL/GenBank/DDBJ databases">
        <title>Genomes of bacteria within cyanobacterial aggregates.</title>
        <authorList>
            <person name="Cai H."/>
        </authorList>
    </citation>
    <scope>NUCLEOTIDE SEQUENCE [LARGE SCALE GENOMIC DNA]</scope>
    <source>
        <strain evidence="3 4">TH16</strain>
    </source>
</reference>
<organism evidence="3 4">
    <name type="scientific">Niveispirillum cyanobacteriorum</name>
    <dbReference type="NCBI Taxonomy" id="1612173"/>
    <lineage>
        <taxon>Bacteria</taxon>
        <taxon>Pseudomonadati</taxon>
        <taxon>Pseudomonadota</taxon>
        <taxon>Alphaproteobacteria</taxon>
        <taxon>Rhodospirillales</taxon>
        <taxon>Azospirillaceae</taxon>
        <taxon>Niveispirillum</taxon>
    </lineage>
</organism>
<protein>
    <submittedName>
        <fullName evidence="3">Uncharacterized protein</fullName>
    </submittedName>
</protein>
<name>A0A2K9N9N2_9PROT</name>
<keyword evidence="2" id="KW-0653">Protein transport</keyword>